<dbReference type="RefSeq" id="WP_377726866.1">
    <property type="nucleotide sequence ID" value="NZ_JBHSEW010000011.1"/>
</dbReference>
<protein>
    <submittedName>
        <fullName evidence="2">Thioredoxin family protein</fullName>
    </submittedName>
</protein>
<name>A0ABV9GXV7_9BURK</name>
<organism evidence="2 3">
    <name type="scientific">Comamonas nitrativorans</name>
    <dbReference type="NCBI Taxonomy" id="108437"/>
    <lineage>
        <taxon>Bacteria</taxon>
        <taxon>Pseudomonadati</taxon>
        <taxon>Pseudomonadota</taxon>
        <taxon>Betaproteobacteria</taxon>
        <taxon>Burkholderiales</taxon>
        <taxon>Comamonadaceae</taxon>
        <taxon>Comamonas</taxon>
    </lineage>
</organism>
<gene>
    <name evidence="2" type="ORF">ACFO3A_12545</name>
</gene>
<evidence type="ECO:0000259" key="1">
    <source>
        <dbReference type="Pfam" id="PF00085"/>
    </source>
</evidence>
<dbReference type="InterPro" id="IPR013766">
    <property type="entry name" value="Thioredoxin_domain"/>
</dbReference>
<dbReference type="Gene3D" id="3.40.30.10">
    <property type="entry name" value="Glutaredoxin"/>
    <property type="match status" value="1"/>
</dbReference>
<accession>A0ABV9GXV7</accession>
<evidence type="ECO:0000313" key="2">
    <source>
        <dbReference type="EMBL" id="MFC4623039.1"/>
    </source>
</evidence>
<keyword evidence="3" id="KW-1185">Reference proteome</keyword>
<dbReference type="Pfam" id="PF00085">
    <property type="entry name" value="Thioredoxin"/>
    <property type="match status" value="1"/>
</dbReference>
<reference evidence="3" key="1">
    <citation type="journal article" date="2019" name="Int. J. Syst. Evol. Microbiol.">
        <title>The Global Catalogue of Microorganisms (GCM) 10K type strain sequencing project: providing services to taxonomists for standard genome sequencing and annotation.</title>
        <authorList>
            <consortium name="The Broad Institute Genomics Platform"/>
            <consortium name="The Broad Institute Genome Sequencing Center for Infectious Disease"/>
            <person name="Wu L."/>
            <person name="Ma J."/>
        </authorList>
    </citation>
    <scope>NUCLEOTIDE SEQUENCE [LARGE SCALE GENOMIC DNA]</scope>
    <source>
        <strain evidence="3">JCM 11650</strain>
    </source>
</reference>
<dbReference type="EMBL" id="JBHSEW010000011">
    <property type="protein sequence ID" value="MFC4623039.1"/>
    <property type="molecule type" value="Genomic_DNA"/>
</dbReference>
<feature type="domain" description="Thioredoxin" evidence="1">
    <location>
        <begin position="8"/>
        <end position="71"/>
    </location>
</feature>
<dbReference type="CDD" id="cd02947">
    <property type="entry name" value="TRX_family"/>
    <property type="match status" value="1"/>
</dbReference>
<dbReference type="Proteomes" id="UP001595967">
    <property type="component" value="Unassembled WGS sequence"/>
</dbReference>
<proteinExistence type="predicted"/>
<dbReference type="InterPro" id="IPR036249">
    <property type="entry name" value="Thioredoxin-like_sf"/>
</dbReference>
<sequence length="123" mass="13668">MPQSEGDWYVVCLCAQWCGTCREYFDGFMAQQGSGAAVRYCWVDVEDEAHADLLADWEIETFPTLLIAQGQRPVFMGVLPPQLPVLQRLVRSCMVENPAPVGVDAAVQALWTQLQPRLAAHGM</sequence>
<dbReference type="SUPFAM" id="SSF52833">
    <property type="entry name" value="Thioredoxin-like"/>
    <property type="match status" value="1"/>
</dbReference>
<evidence type="ECO:0000313" key="3">
    <source>
        <dbReference type="Proteomes" id="UP001595967"/>
    </source>
</evidence>
<comment type="caution">
    <text evidence="2">The sequence shown here is derived from an EMBL/GenBank/DDBJ whole genome shotgun (WGS) entry which is preliminary data.</text>
</comment>